<dbReference type="Gene3D" id="3.40.30.10">
    <property type="entry name" value="Glutaredoxin"/>
    <property type="match status" value="1"/>
</dbReference>
<dbReference type="PATRIC" id="fig|1618429.3.peg.207"/>
<proteinExistence type="inferred from homology"/>
<dbReference type="PRINTS" id="PR00421">
    <property type="entry name" value="THIOREDOXIN"/>
</dbReference>
<organism evidence="9 10">
    <name type="scientific">Candidatus Daviesbacteria bacterium GW2011_GWB1_41_5</name>
    <dbReference type="NCBI Taxonomy" id="1618429"/>
    <lineage>
        <taxon>Bacteria</taxon>
        <taxon>Candidatus Daviesiibacteriota</taxon>
    </lineage>
</organism>
<feature type="site" description="Deprotonates C-terminal active site Cys" evidence="6">
    <location>
        <position position="6"/>
    </location>
</feature>
<keyword evidence="5 7" id="KW-0676">Redox-active center</keyword>
<dbReference type="PROSITE" id="PS51352">
    <property type="entry name" value="THIOREDOXIN_2"/>
    <property type="match status" value="1"/>
</dbReference>
<comment type="similarity">
    <text evidence="1">Belongs to the thioredoxin family.</text>
</comment>
<sequence length="85" mass="9441">MVKLLDFYADWCGPCQAMEGVIKEIEKELKGKVEVVEINVDKDSTEAAKYGVMSIPTFVVLKDGKEIGRKIGHTTKAELLKLLNS</sequence>
<evidence type="ECO:0000256" key="1">
    <source>
        <dbReference type="ARBA" id="ARBA00008987"/>
    </source>
</evidence>
<evidence type="ECO:0000256" key="7">
    <source>
        <dbReference type="PIRSR" id="PIRSR000077-4"/>
    </source>
</evidence>
<dbReference type="Pfam" id="PF00085">
    <property type="entry name" value="Thioredoxin"/>
    <property type="match status" value="1"/>
</dbReference>
<feature type="active site" description="Nucleophile" evidence="6">
    <location>
        <position position="12"/>
    </location>
</feature>
<evidence type="ECO:0000256" key="6">
    <source>
        <dbReference type="PIRSR" id="PIRSR000077-1"/>
    </source>
</evidence>
<dbReference type="PROSITE" id="PS00194">
    <property type="entry name" value="THIOREDOXIN_1"/>
    <property type="match status" value="1"/>
</dbReference>
<feature type="active site" description="Nucleophile" evidence="6">
    <location>
        <position position="15"/>
    </location>
</feature>
<dbReference type="CDD" id="cd02947">
    <property type="entry name" value="TRX_family"/>
    <property type="match status" value="1"/>
</dbReference>
<dbReference type="PANTHER" id="PTHR45663">
    <property type="entry name" value="GEO12009P1"/>
    <property type="match status" value="1"/>
</dbReference>
<evidence type="ECO:0000313" key="9">
    <source>
        <dbReference type="EMBL" id="KKS14127.1"/>
    </source>
</evidence>
<dbReference type="InterPro" id="IPR017937">
    <property type="entry name" value="Thioredoxin_CS"/>
</dbReference>
<protein>
    <submittedName>
        <fullName evidence="9">Thioredoxin</fullName>
    </submittedName>
</protein>
<keyword evidence="2" id="KW-0813">Transport</keyword>
<dbReference type="GO" id="GO:0015035">
    <property type="term" value="F:protein-disulfide reductase activity"/>
    <property type="evidence" value="ECO:0007669"/>
    <property type="project" value="InterPro"/>
</dbReference>
<feature type="domain" description="Thioredoxin" evidence="8">
    <location>
        <begin position="1"/>
        <end position="85"/>
    </location>
</feature>
<dbReference type="InterPro" id="IPR005746">
    <property type="entry name" value="Thioredoxin"/>
</dbReference>
<dbReference type="InterPro" id="IPR036249">
    <property type="entry name" value="Thioredoxin-like_sf"/>
</dbReference>
<evidence type="ECO:0000256" key="3">
    <source>
        <dbReference type="ARBA" id="ARBA00022982"/>
    </source>
</evidence>
<dbReference type="AlphaFoldDB" id="A0A0G0WPX9"/>
<dbReference type="InterPro" id="IPR013766">
    <property type="entry name" value="Thioredoxin_domain"/>
</dbReference>
<dbReference type="EMBL" id="LCBN01000007">
    <property type="protein sequence ID" value="KKS14127.1"/>
    <property type="molecule type" value="Genomic_DNA"/>
</dbReference>
<evidence type="ECO:0000259" key="8">
    <source>
        <dbReference type="PROSITE" id="PS51352"/>
    </source>
</evidence>
<feature type="disulfide bond" description="Redox-active" evidence="7">
    <location>
        <begin position="12"/>
        <end position="15"/>
    </location>
</feature>
<name>A0A0G0WPX9_9BACT</name>
<dbReference type="GO" id="GO:0045454">
    <property type="term" value="P:cell redox homeostasis"/>
    <property type="evidence" value="ECO:0007669"/>
    <property type="project" value="TreeGrafter"/>
</dbReference>
<accession>A0A0G0WPX9</accession>
<dbReference type="PANTHER" id="PTHR45663:SF11">
    <property type="entry name" value="GEO12009P1"/>
    <property type="match status" value="1"/>
</dbReference>
<evidence type="ECO:0000256" key="4">
    <source>
        <dbReference type="ARBA" id="ARBA00023157"/>
    </source>
</evidence>
<dbReference type="GO" id="GO:0005829">
    <property type="term" value="C:cytosol"/>
    <property type="evidence" value="ECO:0007669"/>
    <property type="project" value="TreeGrafter"/>
</dbReference>
<dbReference type="SUPFAM" id="SSF52833">
    <property type="entry name" value="Thioredoxin-like"/>
    <property type="match status" value="1"/>
</dbReference>
<evidence type="ECO:0000313" key="10">
    <source>
        <dbReference type="Proteomes" id="UP000034753"/>
    </source>
</evidence>
<gene>
    <name evidence="9" type="ORF">UU67_C0007G0008</name>
</gene>
<feature type="site" description="Contributes to redox potential value" evidence="6">
    <location>
        <position position="13"/>
    </location>
</feature>
<dbReference type="PIRSF" id="PIRSF000077">
    <property type="entry name" value="Thioredoxin"/>
    <property type="match status" value="1"/>
</dbReference>
<dbReference type="Proteomes" id="UP000034753">
    <property type="component" value="Unassembled WGS sequence"/>
</dbReference>
<evidence type="ECO:0000256" key="5">
    <source>
        <dbReference type="ARBA" id="ARBA00023284"/>
    </source>
</evidence>
<comment type="caution">
    <text evidence="9">The sequence shown here is derived from an EMBL/GenBank/DDBJ whole genome shotgun (WGS) entry which is preliminary data.</text>
</comment>
<reference evidence="9 10" key="1">
    <citation type="journal article" date="2015" name="Nature">
        <title>rRNA introns, odd ribosomes, and small enigmatic genomes across a large radiation of phyla.</title>
        <authorList>
            <person name="Brown C.T."/>
            <person name="Hug L.A."/>
            <person name="Thomas B.C."/>
            <person name="Sharon I."/>
            <person name="Castelle C.J."/>
            <person name="Singh A."/>
            <person name="Wilkins M.J."/>
            <person name="Williams K.H."/>
            <person name="Banfield J.F."/>
        </authorList>
    </citation>
    <scope>NUCLEOTIDE SEQUENCE [LARGE SCALE GENOMIC DNA]</scope>
</reference>
<keyword evidence="4 7" id="KW-1015">Disulfide bond</keyword>
<evidence type="ECO:0000256" key="2">
    <source>
        <dbReference type="ARBA" id="ARBA00022448"/>
    </source>
</evidence>
<feature type="site" description="Contributes to redox potential value" evidence="6">
    <location>
        <position position="14"/>
    </location>
</feature>
<keyword evidence="3" id="KW-0249">Electron transport</keyword>